<dbReference type="PROSITE" id="PS51257">
    <property type="entry name" value="PROKAR_LIPOPROTEIN"/>
    <property type="match status" value="1"/>
</dbReference>
<comment type="caution">
    <text evidence="3">The sequence shown here is derived from an EMBL/GenBank/DDBJ whole genome shotgun (WGS) entry which is preliminary data.</text>
</comment>
<name>A0AAP0LIG7_9ROSI</name>
<evidence type="ECO:0000313" key="4">
    <source>
        <dbReference type="Proteomes" id="UP001428341"/>
    </source>
</evidence>
<dbReference type="AlphaFoldDB" id="A0AAP0LIG7"/>
<feature type="transmembrane region" description="Helical" evidence="2">
    <location>
        <begin position="186"/>
        <end position="207"/>
    </location>
</feature>
<gene>
    <name evidence="3" type="ORF">WN944_027402</name>
</gene>
<evidence type="ECO:0000313" key="3">
    <source>
        <dbReference type="EMBL" id="KAK9175395.1"/>
    </source>
</evidence>
<feature type="transmembrane region" description="Helical" evidence="2">
    <location>
        <begin position="142"/>
        <end position="166"/>
    </location>
</feature>
<evidence type="ECO:0000256" key="1">
    <source>
        <dbReference type="SAM" id="MobiDB-lite"/>
    </source>
</evidence>
<keyword evidence="2" id="KW-0472">Membrane</keyword>
<keyword evidence="2" id="KW-0812">Transmembrane</keyword>
<dbReference type="Proteomes" id="UP001428341">
    <property type="component" value="Unassembled WGS sequence"/>
</dbReference>
<reference evidence="3 4" key="1">
    <citation type="submission" date="2024-05" db="EMBL/GenBank/DDBJ databases">
        <title>Haplotype-resolved chromosome-level genome assembly of Huyou (Citrus changshanensis).</title>
        <authorList>
            <person name="Miao C."/>
            <person name="Chen W."/>
            <person name="Wu Y."/>
            <person name="Wang L."/>
            <person name="Zhao S."/>
            <person name="Grierson D."/>
            <person name="Xu C."/>
            <person name="Chen K."/>
        </authorList>
    </citation>
    <scope>NUCLEOTIDE SEQUENCE [LARGE SCALE GENOMIC DNA]</scope>
    <source>
        <strain evidence="3">01-14</strain>
        <tissue evidence="3">Leaf</tissue>
    </source>
</reference>
<feature type="transmembrane region" description="Helical" evidence="2">
    <location>
        <begin position="39"/>
        <end position="65"/>
    </location>
</feature>
<feature type="transmembrane region" description="Helical" evidence="2">
    <location>
        <begin position="6"/>
        <end position="27"/>
    </location>
</feature>
<proteinExistence type="predicted"/>
<evidence type="ECO:0000256" key="2">
    <source>
        <dbReference type="SAM" id="Phobius"/>
    </source>
</evidence>
<organism evidence="3 4">
    <name type="scientific">Citrus x changshan-huyou</name>
    <dbReference type="NCBI Taxonomy" id="2935761"/>
    <lineage>
        <taxon>Eukaryota</taxon>
        <taxon>Viridiplantae</taxon>
        <taxon>Streptophyta</taxon>
        <taxon>Embryophyta</taxon>
        <taxon>Tracheophyta</taxon>
        <taxon>Spermatophyta</taxon>
        <taxon>Magnoliopsida</taxon>
        <taxon>eudicotyledons</taxon>
        <taxon>Gunneridae</taxon>
        <taxon>Pentapetalae</taxon>
        <taxon>rosids</taxon>
        <taxon>malvids</taxon>
        <taxon>Sapindales</taxon>
        <taxon>Rutaceae</taxon>
        <taxon>Aurantioideae</taxon>
        <taxon>Citrus</taxon>
    </lineage>
</organism>
<keyword evidence="4" id="KW-1185">Reference proteome</keyword>
<feature type="region of interest" description="Disordered" evidence="1">
    <location>
        <begin position="223"/>
        <end position="263"/>
    </location>
</feature>
<protein>
    <submittedName>
        <fullName evidence="3">Uncharacterized protein</fullName>
    </submittedName>
</protein>
<keyword evidence="2" id="KW-1133">Transmembrane helix</keyword>
<feature type="compositionally biased region" description="Basic and acidic residues" evidence="1">
    <location>
        <begin position="251"/>
        <end position="263"/>
    </location>
</feature>
<accession>A0AAP0LIG7</accession>
<dbReference type="EMBL" id="JBCGBO010000025">
    <property type="protein sequence ID" value="KAK9175395.1"/>
    <property type="molecule type" value="Genomic_DNA"/>
</dbReference>
<sequence length="263" mass="28622">MKASPIYFALISILFVAFACLVSALILKEIAHPHSHQVFYIISLCLRAFLATIASLGFLFLALLACFEGFGERSSGNTIESASQPPVKPSKSKIVPTSTLPPEFSLQSPNILGLNIYSGIWITDMGYGSAAASNLNLVTMEAAAVCYGLISIIFAVFAGLTIELTLEGFMYTNLELQHKVFYMISLVLRTISGIIIAVGFVFLALVACFECLAKLDCKNNRADDHDSASQMPPPASKNKDVPSSVRKHHDHDHDHDQKTLNLV</sequence>